<sequence>MSAEKECTSSGNPLEKRPVILLDIAGTITSHGFLKDTLYPYAAAHLEEYVKTNWDEQDIKTLVKHLSSGEEALPLEKVVEKCKTIINTQYDKPTPVQNVQEATYKKGFEDGSLVAHIFPDVPEALENWSKTKRIAIFSKGNVESQKQLIAHTTSGDLSKYISHYFDLSVGGKTDDASYTKIAEQLSIAPEELIYINDQIDEANAAKKAGITAILVKREGNKEIPEADSADFTILASFADHFLEMSGKRKNEEPETPEAPPPKVAKTEIESTSRDNATSAQKTEEQKVEIAAEAMEVDSEELVKEEEAKPAEVPQEPTTSSKTEELKETRVTEETIADEDIEMVEETKITKAPEETAQKVEITTKPEEKVEEKPQEE</sequence>
<dbReference type="NCBIfam" id="TIGR01691">
    <property type="entry name" value="enolase-ppase"/>
    <property type="match status" value="1"/>
</dbReference>
<dbReference type="SFLD" id="SFLDS00003">
    <property type="entry name" value="Haloacid_Dehalogenase"/>
    <property type="match status" value="1"/>
</dbReference>
<dbReference type="Pfam" id="PF00702">
    <property type="entry name" value="Hydrolase"/>
    <property type="match status" value="1"/>
</dbReference>
<evidence type="ECO:0000256" key="4">
    <source>
        <dbReference type="SAM" id="MobiDB-lite"/>
    </source>
</evidence>
<dbReference type="SFLD" id="SFLDG01129">
    <property type="entry name" value="C1.5:_HAD__Beta-PGM__Phosphata"/>
    <property type="match status" value="1"/>
</dbReference>
<feature type="region of interest" description="Disordered" evidence="4">
    <location>
        <begin position="247"/>
        <end position="376"/>
    </location>
</feature>
<feature type="compositionally biased region" description="Acidic residues" evidence="4">
    <location>
        <begin position="334"/>
        <end position="343"/>
    </location>
</feature>
<feature type="compositionally biased region" description="Basic and acidic residues" evidence="4">
    <location>
        <begin position="321"/>
        <end position="332"/>
    </location>
</feature>
<gene>
    <name evidence="5" type="ORF">AMK59_1373</name>
</gene>
<feature type="compositionally biased region" description="Low complexity" evidence="4">
    <location>
        <begin position="310"/>
        <end position="320"/>
    </location>
</feature>
<dbReference type="InterPro" id="IPR023214">
    <property type="entry name" value="HAD_sf"/>
</dbReference>
<evidence type="ECO:0000313" key="6">
    <source>
        <dbReference type="Proteomes" id="UP000051574"/>
    </source>
</evidence>
<keyword evidence="2 5" id="KW-0378">Hydrolase</keyword>
<accession>A0A0T6BGU5</accession>
<dbReference type="PANTHER" id="PTHR20371:SF1">
    <property type="entry name" value="ENOLASE-PHOSPHATASE E1"/>
    <property type="match status" value="1"/>
</dbReference>
<dbReference type="GO" id="GO:0043874">
    <property type="term" value="F:acireductone synthase activity"/>
    <property type="evidence" value="ECO:0007669"/>
    <property type="project" value="InterPro"/>
</dbReference>
<proteinExistence type="predicted"/>
<organism evidence="5 6">
    <name type="scientific">Oryctes borbonicus</name>
    <dbReference type="NCBI Taxonomy" id="1629725"/>
    <lineage>
        <taxon>Eukaryota</taxon>
        <taxon>Metazoa</taxon>
        <taxon>Ecdysozoa</taxon>
        <taxon>Arthropoda</taxon>
        <taxon>Hexapoda</taxon>
        <taxon>Insecta</taxon>
        <taxon>Pterygota</taxon>
        <taxon>Neoptera</taxon>
        <taxon>Endopterygota</taxon>
        <taxon>Coleoptera</taxon>
        <taxon>Polyphaga</taxon>
        <taxon>Scarabaeiformia</taxon>
        <taxon>Scarabaeidae</taxon>
        <taxon>Dynastinae</taxon>
        <taxon>Oryctes</taxon>
    </lineage>
</organism>
<evidence type="ECO:0000256" key="1">
    <source>
        <dbReference type="ARBA" id="ARBA00022605"/>
    </source>
</evidence>
<protein>
    <submittedName>
        <fullName evidence="5">Hydrolase</fullName>
    </submittedName>
</protein>
<name>A0A0T6BGU5_9SCAR</name>
<evidence type="ECO:0000256" key="2">
    <source>
        <dbReference type="ARBA" id="ARBA00022801"/>
    </source>
</evidence>
<dbReference type="PANTHER" id="PTHR20371">
    <property type="entry name" value="ENOLASE-PHOSPHATASE E1"/>
    <property type="match status" value="1"/>
</dbReference>
<dbReference type="OrthoDB" id="272500at2759"/>
<dbReference type="Proteomes" id="UP000051574">
    <property type="component" value="Unassembled WGS sequence"/>
</dbReference>
<dbReference type="SUPFAM" id="SSF56784">
    <property type="entry name" value="HAD-like"/>
    <property type="match status" value="1"/>
</dbReference>
<dbReference type="InterPro" id="IPR036412">
    <property type="entry name" value="HAD-like_sf"/>
</dbReference>
<dbReference type="AlphaFoldDB" id="A0A0T6BGU5"/>
<dbReference type="EMBL" id="LJIG01000372">
    <property type="protein sequence ID" value="KRT86568.1"/>
    <property type="molecule type" value="Genomic_DNA"/>
</dbReference>
<evidence type="ECO:0000256" key="3">
    <source>
        <dbReference type="ARBA" id="ARBA00023167"/>
    </source>
</evidence>
<feature type="non-terminal residue" evidence="5">
    <location>
        <position position="376"/>
    </location>
</feature>
<keyword evidence="3" id="KW-0486">Methionine biosynthesis</keyword>
<comment type="caution">
    <text evidence="5">The sequence shown here is derived from an EMBL/GenBank/DDBJ whole genome shotgun (WGS) entry which is preliminary data.</text>
</comment>
<dbReference type="Gene3D" id="3.40.50.1000">
    <property type="entry name" value="HAD superfamily/HAD-like"/>
    <property type="match status" value="1"/>
</dbReference>
<feature type="compositionally biased region" description="Basic and acidic residues" evidence="4">
    <location>
        <begin position="300"/>
        <end position="309"/>
    </location>
</feature>
<dbReference type="GO" id="GO:0000287">
    <property type="term" value="F:magnesium ion binding"/>
    <property type="evidence" value="ECO:0007669"/>
    <property type="project" value="InterPro"/>
</dbReference>
<dbReference type="InterPro" id="IPR023943">
    <property type="entry name" value="Enolase-ppase_E1"/>
</dbReference>
<dbReference type="GO" id="GO:0019509">
    <property type="term" value="P:L-methionine salvage from methylthioadenosine"/>
    <property type="evidence" value="ECO:0007669"/>
    <property type="project" value="InterPro"/>
</dbReference>
<keyword evidence="6" id="KW-1185">Reference proteome</keyword>
<dbReference type="Gene3D" id="1.10.720.60">
    <property type="match status" value="1"/>
</dbReference>
<keyword evidence="1" id="KW-0028">Amino-acid biosynthesis</keyword>
<reference evidence="5 6" key="1">
    <citation type="submission" date="2015-09" db="EMBL/GenBank/DDBJ databases">
        <title>Draft genome of the scarab beetle Oryctes borbonicus.</title>
        <authorList>
            <person name="Meyer J.M."/>
            <person name="Markov G.V."/>
            <person name="Baskaran P."/>
            <person name="Herrmann M."/>
            <person name="Sommer R.J."/>
            <person name="Roedelsperger C."/>
        </authorList>
    </citation>
    <scope>NUCLEOTIDE SEQUENCE [LARGE SCALE GENOMIC DNA]</scope>
    <source>
        <strain evidence="5">OB123</strain>
        <tissue evidence="5">Whole animal</tissue>
    </source>
</reference>
<evidence type="ECO:0000313" key="5">
    <source>
        <dbReference type="EMBL" id="KRT86568.1"/>
    </source>
</evidence>
<feature type="compositionally biased region" description="Basic and acidic residues" evidence="4">
    <location>
        <begin position="344"/>
        <end position="376"/>
    </location>
</feature>